<dbReference type="STRING" id="988480.A0A075B4W5"/>
<reference evidence="2 3" key="1">
    <citation type="journal article" date="2013" name="Curr. Biol.">
        <title>Shared signatures of parasitism and phylogenomics unite Cryptomycota and microsporidia.</title>
        <authorList>
            <person name="James T.Y."/>
            <person name="Pelin A."/>
            <person name="Bonen L."/>
            <person name="Ahrendt S."/>
            <person name="Sain D."/>
            <person name="Corradi N."/>
            <person name="Stajich J.E."/>
        </authorList>
    </citation>
    <scope>NUCLEOTIDE SEQUENCE [LARGE SCALE GENOMIC DNA]</scope>
    <source>
        <strain evidence="2 3">CSF55</strain>
    </source>
</reference>
<dbReference type="PANTHER" id="PTHR21531">
    <property type="entry name" value="LOW-TEMPERATURE VIABILITY PROTEIN LTV1-RELATED"/>
    <property type="match status" value="1"/>
</dbReference>
<protein>
    <recommendedName>
        <fullName evidence="4">Protein LTV1 homolog</fullName>
    </recommendedName>
</protein>
<dbReference type="GO" id="GO:0005829">
    <property type="term" value="C:cytosol"/>
    <property type="evidence" value="ECO:0007669"/>
    <property type="project" value="TreeGrafter"/>
</dbReference>
<comment type="similarity">
    <text evidence="1">Belongs to the LTV1 family.</text>
</comment>
<name>A0A075B4W5_ROZAC</name>
<dbReference type="GO" id="GO:0030688">
    <property type="term" value="C:preribosome, small subunit precursor"/>
    <property type="evidence" value="ECO:0007669"/>
    <property type="project" value="TreeGrafter"/>
</dbReference>
<gene>
    <name evidence="2" type="ORF">O9G_005574</name>
</gene>
<dbReference type="PANTHER" id="PTHR21531:SF0">
    <property type="entry name" value="PROTEIN LTV1 HOMOLOG"/>
    <property type="match status" value="1"/>
</dbReference>
<dbReference type="GO" id="GO:0000056">
    <property type="term" value="P:ribosomal small subunit export from nucleus"/>
    <property type="evidence" value="ECO:0007669"/>
    <property type="project" value="TreeGrafter"/>
</dbReference>
<evidence type="ECO:0008006" key="4">
    <source>
        <dbReference type="Google" id="ProtNLM"/>
    </source>
</evidence>
<dbReference type="GO" id="GO:0005634">
    <property type="term" value="C:nucleus"/>
    <property type="evidence" value="ECO:0007669"/>
    <property type="project" value="TreeGrafter"/>
</dbReference>
<keyword evidence="3" id="KW-1185">Reference proteome</keyword>
<dbReference type="Proteomes" id="UP000030755">
    <property type="component" value="Unassembled WGS sequence"/>
</dbReference>
<sequence>MGRKKVKPFIDKKKSYQYQVLDRSQKDSKINDENATPHVLQLINFEDENEEILEDEKEEENIKDFTDYGIYFADGYDYSKHLKKSGVTPGVISLEAVKPKENDKMKKVSFQLPEDVFPSKDEEEVGFLTRALMNDSPLDLELDDDVREILYALDDEAFLVNNENEFEDTIVDKLNSSEKVEEDEEENEYLRTMNKFKKFQIRGDSSDEESEVGTRYARTNYSMTSSVLTRSKHQLILDEHFEEVLKSYEDEEIGDLESVQGEIDDERIEALLDEFLENEDVAGKKLIPKNHLFGSEAMDEFRQIILGEDKDSIEENRKELKKKIIESLKKPQKKEKIKIKIENDFQDEDKWDCQSVLTSFSNLENRPGVIKEESKKKKKIVLNKFGFPRLDTINEDPIESDEEINKVNLGKARNKKESKEEKKARKNAIKNEKMIRRMEKKATQELFGKELERQRFILQQSSGNHIKI</sequence>
<dbReference type="OrthoDB" id="5852896at2759"/>
<dbReference type="GO" id="GO:0042274">
    <property type="term" value="P:ribosomal small subunit biogenesis"/>
    <property type="evidence" value="ECO:0007669"/>
    <property type="project" value="InterPro"/>
</dbReference>
<evidence type="ECO:0000256" key="1">
    <source>
        <dbReference type="ARBA" id="ARBA00009078"/>
    </source>
</evidence>
<organism evidence="2 3">
    <name type="scientific">Rozella allomycis (strain CSF55)</name>
    <dbReference type="NCBI Taxonomy" id="988480"/>
    <lineage>
        <taxon>Eukaryota</taxon>
        <taxon>Fungi</taxon>
        <taxon>Fungi incertae sedis</taxon>
        <taxon>Cryptomycota</taxon>
        <taxon>Cryptomycota incertae sedis</taxon>
        <taxon>Rozella</taxon>
    </lineage>
</organism>
<accession>A0A075B4W5</accession>
<dbReference type="Pfam" id="PF04180">
    <property type="entry name" value="LTV"/>
    <property type="match status" value="2"/>
</dbReference>
<evidence type="ECO:0000313" key="3">
    <source>
        <dbReference type="Proteomes" id="UP000030755"/>
    </source>
</evidence>
<dbReference type="AlphaFoldDB" id="A0A075B4W5"/>
<dbReference type="InterPro" id="IPR007307">
    <property type="entry name" value="Ltv1"/>
</dbReference>
<evidence type="ECO:0000313" key="2">
    <source>
        <dbReference type="EMBL" id="EPZ36696.1"/>
    </source>
</evidence>
<dbReference type="HOGENOM" id="CLU_035718_0_0_1"/>
<proteinExistence type="inferred from homology"/>
<dbReference type="OMA" id="YDENAET"/>
<dbReference type="EMBL" id="KE560480">
    <property type="protein sequence ID" value="EPZ36696.1"/>
    <property type="molecule type" value="Genomic_DNA"/>
</dbReference>